<keyword evidence="10" id="KW-1185">Reference proteome</keyword>
<feature type="transmembrane region" description="Helical" evidence="7">
    <location>
        <begin position="63"/>
        <end position="84"/>
    </location>
</feature>
<evidence type="ECO:0000256" key="7">
    <source>
        <dbReference type="SAM" id="Phobius"/>
    </source>
</evidence>
<dbReference type="GO" id="GO:0015086">
    <property type="term" value="F:cadmium ion transmembrane transporter activity"/>
    <property type="evidence" value="ECO:0007669"/>
    <property type="project" value="TreeGrafter"/>
</dbReference>
<evidence type="ECO:0000256" key="3">
    <source>
        <dbReference type="ARBA" id="ARBA00022692"/>
    </source>
</evidence>
<dbReference type="GO" id="GO:0006882">
    <property type="term" value="P:intracellular zinc ion homeostasis"/>
    <property type="evidence" value="ECO:0007669"/>
    <property type="project" value="TreeGrafter"/>
</dbReference>
<evidence type="ECO:0000256" key="5">
    <source>
        <dbReference type="ARBA" id="ARBA00023136"/>
    </source>
</evidence>
<dbReference type="InterPro" id="IPR050291">
    <property type="entry name" value="CDF_Transporter"/>
</dbReference>
<evidence type="ECO:0000256" key="4">
    <source>
        <dbReference type="ARBA" id="ARBA00022989"/>
    </source>
</evidence>
<evidence type="ECO:0000256" key="1">
    <source>
        <dbReference type="ARBA" id="ARBA00004141"/>
    </source>
</evidence>
<organism evidence="9 10">
    <name type="scientific">Cellulomonas triticagri</name>
    <dbReference type="NCBI Taxonomy" id="2483352"/>
    <lineage>
        <taxon>Bacteria</taxon>
        <taxon>Bacillati</taxon>
        <taxon>Actinomycetota</taxon>
        <taxon>Actinomycetes</taxon>
        <taxon>Micrococcales</taxon>
        <taxon>Cellulomonadaceae</taxon>
        <taxon>Cellulomonas</taxon>
    </lineage>
</organism>
<protein>
    <recommendedName>
        <fullName evidence="8">Cation efflux protein transmembrane domain-containing protein</fullName>
    </recommendedName>
</protein>
<dbReference type="InterPro" id="IPR027469">
    <property type="entry name" value="Cation_efflux_TMD_sf"/>
</dbReference>
<dbReference type="InterPro" id="IPR058533">
    <property type="entry name" value="Cation_efflux_TM"/>
</dbReference>
<keyword evidence="3 7" id="KW-0812">Transmembrane</keyword>
<feature type="transmembrane region" description="Helical" evidence="7">
    <location>
        <begin position="206"/>
        <end position="223"/>
    </location>
</feature>
<feature type="transmembrane region" description="Helical" evidence="7">
    <location>
        <begin position="132"/>
        <end position="150"/>
    </location>
</feature>
<comment type="subcellular location">
    <subcellularLocation>
        <location evidence="1">Membrane</location>
        <topology evidence="1">Multi-pass membrane protein</topology>
    </subcellularLocation>
</comment>
<dbReference type="AlphaFoldDB" id="A0A3M2IRZ6"/>
<proteinExistence type="predicted"/>
<dbReference type="GO" id="GO:0015341">
    <property type="term" value="F:zinc efflux antiporter activity"/>
    <property type="evidence" value="ECO:0007669"/>
    <property type="project" value="TreeGrafter"/>
</dbReference>
<feature type="compositionally biased region" description="Low complexity" evidence="6">
    <location>
        <begin position="1"/>
        <end position="14"/>
    </location>
</feature>
<dbReference type="Proteomes" id="UP000269289">
    <property type="component" value="Unassembled WGS sequence"/>
</dbReference>
<sequence length="356" mass="36297">MHDVAAPRAPTHAARPGRDGPGGGTLDSWRAHPRARGSTGGAAVAEHGTRPVEPPAGRLERRALWRSASGGAALGLVAVVWGLVADSGVILFDGIFSLAGIVLVSVSFLASYASGSGPSHRYPFGRPAATPLAVVIQGAALLATLAYGVVDAVATLLDGGSEGDALHLVAYGAVGAAGSALLARWVHRAAPRSSLAFAEVVSWRTGAWLSLVILVGGAVGLVLERTGPDAVGPYVDPVLLLVAVALLTPAPVRLLRDGTHELLEGVPTSPVAGEVERALAAVRAEHALPAPAATRVSQVGPRLLVEVVFVVPPGWTVDQQDAVRRAFRAHLVAGALDPATDVRTAVDLTTDPGLVD</sequence>
<dbReference type="GO" id="GO:0015093">
    <property type="term" value="F:ferrous iron transmembrane transporter activity"/>
    <property type="evidence" value="ECO:0007669"/>
    <property type="project" value="TreeGrafter"/>
</dbReference>
<reference evidence="9 10" key="1">
    <citation type="submission" date="2018-10" db="EMBL/GenBank/DDBJ databases">
        <title>Isolation, diversity and antifungal activity of actinobacteria from wheat.</title>
        <authorList>
            <person name="Han C."/>
        </authorList>
    </citation>
    <scope>NUCLEOTIDE SEQUENCE [LARGE SCALE GENOMIC DNA]</scope>
    <source>
        <strain evidence="9 10">NEAU-YY56</strain>
    </source>
</reference>
<feature type="region of interest" description="Disordered" evidence="6">
    <location>
        <begin position="1"/>
        <end position="56"/>
    </location>
</feature>
<feature type="domain" description="Cation efflux protein transmembrane" evidence="8">
    <location>
        <begin position="72"/>
        <end position="263"/>
    </location>
</feature>
<dbReference type="SUPFAM" id="SSF161111">
    <property type="entry name" value="Cation efflux protein transmembrane domain-like"/>
    <property type="match status" value="1"/>
</dbReference>
<evidence type="ECO:0000256" key="2">
    <source>
        <dbReference type="ARBA" id="ARBA00022448"/>
    </source>
</evidence>
<dbReference type="Pfam" id="PF01545">
    <property type="entry name" value="Cation_efflux"/>
    <property type="match status" value="1"/>
</dbReference>
<keyword evidence="2" id="KW-0813">Transport</keyword>
<dbReference type="PANTHER" id="PTHR43840">
    <property type="entry name" value="MITOCHONDRIAL METAL TRANSPORTER 1-RELATED"/>
    <property type="match status" value="1"/>
</dbReference>
<evidence type="ECO:0000256" key="6">
    <source>
        <dbReference type="SAM" id="MobiDB-lite"/>
    </source>
</evidence>
<evidence type="ECO:0000259" key="8">
    <source>
        <dbReference type="Pfam" id="PF01545"/>
    </source>
</evidence>
<feature type="transmembrane region" description="Helical" evidence="7">
    <location>
        <begin position="235"/>
        <end position="255"/>
    </location>
</feature>
<dbReference type="EMBL" id="RFFI01000136">
    <property type="protein sequence ID" value="RMI04717.1"/>
    <property type="molecule type" value="Genomic_DNA"/>
</dbReference>
<evidence type="ECO:0000313" key="9">
    <source>
        <dbReference type="EMBL" id="RMI04717.1"/>
    </source>
</evidence>
<feature type="transmembrane region" description="Helical" evidence="7">
    <location>
        <begin position="165"/>
        <end position="186"/>
    </location>
</feature>
<dbReference type="PANTHER" id="PTHR43840:SF15">
    <property type="entry name" value="MITOCHONDRIAL METAL TRANSPORTER 1-RELATED"/>
    <property type="match status" value="1"/>
</dbReference>
<accession>A0A3M2IRZ6</accession>
<gene>
    <name evidence="9" type="ORF">EBM89_17900</name>
</gene>
<keyword evidence="5 7" id="KW-0472">Membrane</keyword>
<dbReference type="Gene3D" id="1.20.1510.10">
    <property type="entry name" value="Cation efflux protein transmembrane domain"/>
    <property type="match status" value="1"/>
</dbReference>
<name>A0A3M2IRZ6_9CELL</name>
<evidence type="ECO:0000313" key="10">
    <source>
        <dbReference type="Proteomes" id="UP000269289"/>
    </source>
</evidence>
<dbReference type="GO" id="GO:0005886">
    <property type="term" value="C:plasma membrane"/>
    <property type="evidence" value="ECO:0007669"/>
    <property type="project" value="TreeGrafter"/>
</dbReference>
<comment type="caution">
    <text evidence="9">The sequence shown here is derived from an EMBL/GenBank/DDBJ whole genome shotgun (WGS) entry which is preliminary data.</text>
</comment>
<keyword evidence="4 7" id="KW-1133">Transmembrane helix</keyword>
<feature type="transmembrane region" description="Helical" evidence="7">
    <location>
        <begin position="90"/>
        <end position="112"/>
    </location>
</feature>